<organism evidence="4 5">
    <name type="scientific">Megasphaera lornae</name>
    <dbReference type="NCBI Taxonomy" id="1000568"/>
    <lineage>
        <taxon>Bacteria</taxon>
        <taxon>Bacillati</taxon>
        <taxon>Bacillota</taxon>
        <taxon>Negativicutes</taxon>
        <taxon>Veillonellales</taxon>
        <taxon>Veillonellaceae</taxon>
        <taxon>Megasphaera</taxon>
    </lineage>
</organism>
<feature type="transmembrane region" description="Helical" evidence="2">
    <location>
        <begin position="323"/>
        <end position="341"/>
    </location>
</feature>
<dbReference type="RefSeq" id="WP_007391658.1">
    <property type="nucleotide sequence ID" value="NZ_AFIJ01000039.1"/>
</dbReference>
<evidence type="ECO:0000256" key="1">
    <source>
        <dbReference type="SAM" id="MobiDB-lite"/>
    </source>
</evidence>
<keyword evidence="5" id="KW-1185">Reference proteome</keyword>
<protein>
    <recommendedName>
        <fullName evidence="3">DUF2157 domain-containing protein</fullName>
    </recommendedName>
</protein>
<sequence length="566" mass="63079">MKERGIEKIGHIVAEWEAKGWLMPTGKEAVQRQLQREMAPLQMRSAYVAAIGIGAALLGVAILWVLTQAWYYVYPEVRMGAAVVLVLLGQGGTAAVMLQEKQGTERAEIMGMLQYCFCLAAVAMIAQTYYWGWSIMSYLLPCVVVSLPAIYLLRSVSGLILYDISVLWWMACGGTLQQAGGSVTVWVLLMLSLPFYYLLLHKGEEKRLAVFSWVTTITVFCAFALVSATTAYIPFLALAALAATIMLTGYTIDIRKAWGTPFRWCGRFAAVASLWLSCIPASWRGIADIQGFHWTATAVTAVLFAAMVGLFVKGVKQRLWSPLLYSIIPVVIAGETVLVRSGVYSSLPLWVSTLYLFIMGAWEVWQGVRQARRGHTLLGILVLIGLAGMVIEVRTVSPMTMVAAYILVFLAARQMAKKRRENSQKAVRHRHLRTHITVKSRPNSTGETVDGPTRDRMKRAENLPAWMEENGISASSLQEAMKDKAEQIKQTVTVIPRPQETSSFVPPVFKQPEDIPLPGEGIPAQQEIEIKDRGVSRSPWQAREKREKKDKKRVLSPWGTEERNKK</sequence>
<keyword evidence="2" id="KW-0812">Transmembrane</keyword>
<proteinExistence type="predicted"/>
<feature type="transmembrane region" description="Helical" evidence="2">
    <location>
        <begin position="292"/>
        <end position="311"/>
    </location>
</feature>
<feature type="transmembrane region" description="Helical" evidence="2">
    <location>
        <begin position="264"/>
        <end position="286"/>
    </location>
</feature>
<name>A0ABP2L2K7_9FIRM</name>
<dbReference type="Proteomes" id="UP000004018">
    <property type="component" value="Unassembled WGS sequence"/>
</dbReference>
<evidence type="ECO:0000256" key="2">
    <source>
        <dbReference type="SAM" id="Phobius"/>
    </source>
</evidence>
<evidence type="ECO:0000259" key="3">
    <source>
        <dbReference type="Pfam" id="PF09925"/>
    </source>
</evidence>
<comment type="caution">
    <text evidence="4">The sequence shown here is derived from an EMBL/GenBank/DDBJ whole genome shotgun (WGS) entry which is preliminary data.</text>
</comment>
<dbReference type="EMBL" id="AFIJ01000039">
    <property type="protein sequence ID" value="EGL39225.1"/>
    <property type="molecule type" value="Genomic_DNA"/>
</dbReference>
<keyword evidence="2" id="KW-1133">Transmembrane helix</keyword>
<feature type="domain" description="DUF2157" evidence="3">
    <location>
        <begin position="15"/>
        <end position="155"/>
    </location>
</feature>
<gene>
    <name evidence="4" type="ORF">HMPREF1039_0475</name>
</gene>
<feature type="transmembrane region" description="Helical" evidence="2">
    <location>
        <begin position="110"/>
        <end position="129"/>
    </location>
</feature>
<feature type="transmembrane region" description="Helical" evidence="2">
    <location>
        <begin position="46"/>
        <end position="73"/>
    </location>
</feature>
<feature type="transmembrane region" description="Helical" evidence="2">
    <location>
        <begin position="79"/>
        <end position="98"/>
    </location>
</feature>
<feature type="transmembrane region" description="Helical" evidence="2">
    <location>
        <begin position="377"/>
        <end position="393"/>
    </location>
</feature>
<dbReference type="InterPro" id="IPR018677">
    <property type="entry name" value="DUF2157"/>
</dbReference>
<feature type="transmembrane region" description="Helical" evidence="2">
    <location>
        <begin position="232"/>
        <end position="252"/>
    </location>
</feature>
<feature type="transmembrane region" description="Helical" evidence="2">
    <location>
        <begin position="347"/>
        <end position="365"/>
    </location>
</feature>
<evidence type="ECO:0000313" key="4">
    <source>
        <dbReference type="EMBL" id="EGL39225.1"/>
    </source>
</evidence>
<feature type="transmembrane region" description="Helical" evidence="2">
    <location>
        <begin position="399"/>
        <end position="416"/>
    </location>
</feature>
<reference evidence="4 5" key="1">
    <citation type="submission" date="2011-04" db="EMBL/GenBank/DDBJ databases">
        <authorList>
            <person name="Harkins D.M."/>
            <person name="Madupu R."/>
            <person name="Durkin A.S."/>
            <person name="Torralba M."/>
            <person name="Methe B."/>
            <person name="Sutton G.G."/>
            <person name="Nelson K.E."/>
        </authorList>
    </citation>
    <scope>NUCLEOTIDE SEQUENCE [LARGE SCALE GENOMIC DNA]</scope>
    <source>
        <strain evidence="4 5">UPII 199-6</strain>
    </source>
</reference>
<feature type="region of interest" description="Disordered" evidence="1">
    <location>
        <begin position="513"/>
        <end position="566"/>
    </location>
</feature>
<accession>A0ABP2L2K7</accession>
<feature type="transmembrane region" description="Helical" evidence="2">
    <location>
        <begin position="207"/>
        <end position="226"/>
    </location>
</feature>
<dbReference type="Pfam" id="PF09925">
    <property type="entry name" value="DUF2157"/>
    <property type="match status" value="1"/>
</dbReference>
<evidence type="ECO:0000313" key="5">
    <source>
        <dbReference type="Proteomes" id="UP000004018"/>
    </source>
</evidence>
<feature type="transmembrane region" description="Helical" evidence="2">
    <location>
        <begin position="183"/>
        <end position="200"/>
    </location>
</feature>
<keyword evidence="2" id="KW-0472">Membrane</keyword>